<name>A0ABX0J006_9BACL</name>
<evidence type="ECO:0000313" key="3">
    <source>
        <dbReference type="Proteomes" id="UP001165962"/>
    </source>
</evidence>
<dbReference type="Proteomes" id="UP001165962">
    <property type="component" value="Unassembled WGS sequence"/>
</dbReference>
<accession>A0ABX0J006</accession>
<comment type="caution">
    <text evidence="2">The sequence shown here is derived from an EMBL/GenBank/DDBJ whole genome shotgun (WGS) entry which is preliminary data.</text>
</comment>
<gene>
    <name evidence="2" type="ORF">G9U52_04100</name>
</gene>
<evidence type="ECO:0000259" key="1">
    <source>
        <dbReference type="Pfam" id="PF08532"/>
    </source>
</evidence>
<dbReference type="InterPro" id="IPR028212">
    <property type="entry name" value="GHL6"/>
</dbReference>
<organism evidence="2 3">
    <name type="scientific">Paenibacillus agricola</name>
    <dbReference type="NCBI Taxonomy" id="2716264"/>
    <lineage>
        <taxon>Bacteria</taxon>
        <taxon>Bacillati</taxon>
        <taxon>Bacillota</taxon>
        <taxon>Bacilli</taxon>
        <taxon>Bacillales</taxon>
        <taxon>Paenibacillaceae</taxon>
        <taxon>Paenibacillus</taxon>
    </lineage>
</organism>
<dbReference type="SUPFAM" id="SSF52317">
    <property type="entry name" value="Class I glutamine amidotransferase-like"/>
    <property type="match status" value="1"/>
</dbReference>
<proteinExistence type="predicted"/>
<dbReference type="SUPFAM" id="SSF51445">
    <property type="entry name" value="(Trans)glycosidases"/>
    <property type="match status" value="1"/>
</dbReference>
<keyword evidence="3" id="KW-1185">Reference proteome</keyword>
<dbReference type="RefSeq" id="WP_166146436.1">
    <property type="nucleotide sequence ID" value="NZ_JAAOIW010000001.1"/>
</dbReference>
<evidence type="ECO:0000313" key="2">
    <source>
        <dbReference type="EMBL" id="NHN29013.1"/>
    </source>
</evidence>
<dbReference type="Gene3D" id="3.40.50.880">
    <property type="match status" value="1"/>
</dbReference>
<dbReference type="InterPro" id="IPR013738">
    <property type="entry name" value="Beta_galactosidase_Trimer"/>
</dbReference>
<dbReference type="EMBL" id="JAAOIW010000001">
    <property type="protein sequence ID" value="NHN29013.1"/>
    <property type="molecule type" value="Genomic_DNA"/>
</dbReference>
<dbReference type="InterPro" id="IPR017853">
    <property type="entry name" value="GH"/>
</dbReference>
<reference evidence="2" key="1">
    <citation type="submission" date="2020-03" db="EMBL/GenBank/DDBJ databases">
        <title>Draft sequencing of Paenibacilllus sp. S3N08.</title>
        <authorList>
            <person name="Kim D.-U."/>
        </authorList>
    </citation>
    <scope>NUCLEOTIDE SEQUENCE</scope>
    <source>
        <strain evidence="2">S3N08</strain>
    </source>
</reference>
<dbReference type="Pfam" id="PF14871">
    <property type="entry name" value="GHL6"/>
    <property type="match status" value="1"/>
</dbReference>
<dbReference type="InterPro" id="IPR029062">
    <property type="entry name" value="Class_I_gatase-like"/>
</dbReference>
<dbReference type="Pfam" id="PF08532">
    <property type="entry name" value="Glyco_hydro_42M"/>
    <property type="match status" value="1"/>
</dbReference>
<feature type="domain" description="Beta-galactosidase trimerisation" evidence="1">
    <location>
        <begin position="365"/>
        <end position="555"/>
    </location>
</feature>
<dbReference type="CDD" id="cd03143">
    <property type="entry name" value="A4_beta-galactosidase_middle_domain"/>
    <property type="match status" value="1"/>
</dbReference>
<dbReference type="Gene3D" id="3.20.20.80">
    <property type="entry name" value="Glycosidases"/>
    <property type="match status" value="1"/>
</dbReference>
<protein>
    <recommendedName>
        <fullName evidence="1">Beta-galactosidase trimerisation domain-containing protein</fullName>
    </recommendedName>
</protein>
<sequence length="669" mass="76727">MSGAAKWWDGRPWREIQTNLREIDMVDIDAERFVADLQEFKANVVMINTAGIIASYPTKLPYHFQSPYLTGDSLEDIIAACHKADIKVVARTDFSKVRRPIYEAHPEWAYVSQKGEIIDYNGDVHVCLSGDYQQIFAPEIIKEAITTLNFDGIFFNMGGYQVKDYSYNYYGICHCDSCQRRFKEMFDAPLPKVEDTTDPLYAKYLIFKQRMLKAYAIKMHEVILGVRPDIAIANNFELKEGFIRQESNTALDRPLPHWQYSASENTKWAVSSYPNMVSSNTTVDFIDYYHRHVTVSPFQQKLRLAQNLANGGGLDYYLMGRLDNHEDKSGYEGIKEMFHFHAEHEQEYLNLSSQSTIALLKGSSDNASEYRGWYRFLTESHYMFDSLVVQNALNLSWDKYQAIIIPDYQPLSDEFVARLDAFAEKGGTVIAVGRSGFQDENFNARTTAPLQSMGIRKLQSVRENNQSAYFKLDHKHQFPRFPVSELIYLDSHYIFAAYNDQVESYFKLIPPHMFGPPERCYYTQTTDHPAFTVHPYGKGQGIFIPWKPGELFYRQGYVNTSEFIADLLEHVAGLVPIQGNIPPMVEVTLFEQKERASTLLQLVNGTGHFGVTFYAPVAISDLEVKLPYDKAPQAVKSLVTGEDHEYQYTEGQLTVKLNQLELFEAIKIS</sequence>